<reference evidence="2 3" key="1">
    <citation type="journal article" date="2018" name="Proc. Natl. Acad. Sci. U.S.A.">
        <title>Linking secondary metabolites to gene clusters through genome sequencing of six diverse Aspergillus species.</title>
        <authorList>
            <person name="Kaerboelling I."/>
            <person name="Vesth T.C."/>
            <person name="Frisvad J.C."/>
            <person name="Nybo J.L."/>
            <person name="Theobald S."/>
            <person name="Kuo A."/>
            <person name="Bowyer P."/>
            <person name="Matsuda Y."/>
            <person name="Mondo S."/>
            <person name="Lyhne E.K."/>
            <person name="Kogle M.E."/>
            <person name="Clum A."/>
            <person name="Lipzen A."/>
            <person name="Salamov A."/>
            <person name="Ngan C.Y."/>
            <person name="Daum C."/>
            <person name="Chiniquy J."/>
            <person name="Barry K."/>
            <person name="LaButti K."/>
            <person name="Haridas S."/>
            <person name="Simmons B.A."/>
            <person name="Magnuson J.K."/>
            <person name="Mortensen U.H."/>
            <person name="Larsen T.O."/>
            <person name="Grigoriev I.V."/>
            <person name="Baker S.E."/>
            <person name="Andersen M.R."/>
        </authorList>
    </citation>
    <scope>NUCLEOTIDE SEQUENCE [LARGE SCALE GENOMIC DNA]</scope>
    <source>
        <strain evidence="2 3">IBT 24754</strain>
    </source>
</reference>
<sequence length="132" mass="14756">MLRIELSGPEYQHLSVVDAPALLHNPTKYQTAKDGVIIRNLIAEYIMDKRTIILAVMDARNNLVNQKVFSMARAAHPQGKRTVGIITKCDTVAEGDEEVELVLCIDKLTIEFGDGLGYRSIKIAKGYWMPAR</sequence>
<name>A0A2T5LZ72_9EURO</name>
<dbReference type="GO" id="GO:0005739">
    <property type="term" value="C:mitochondrion"/>
    <property type="evidence" value="ECO:0007669"/>
    <property type="project" value="TreeGrafter"/>
</dbReference>
<protein>
    <recommendedName>
        <fullName evidence="1">Dynamin N-terminal domain-containing protein</fullName>
    </recommendedName>
</protein>
<dbReference type="InterPro" id="IPR022812">
    <property type="entry name" value="Dynamin"/>
</dbReference>
<dbReference type="GO" id="GO:0048312">
    <property type="term" value="P:intracellular distribution of mitochondria"/>
    <property type="evidence" value="ECO:0007669"/>
    <property type="project" value="TreeGrafter"/>
</dbReference>
<dbReference type="EMBL" id="MSFN02000003">
    <property type="protein sequence ID" value="PTU21585.1"/>
    <property type="molecule type" value="Genomic_DNA"/>
</dbReference>
<dbReference type="GO" id="GO:0005874">
    <property type="term" value="C:microtubule"/>
    <property type="evidence" value="ECO:0007669"/>
    <property type="project" value="TreeGrafter"/>
</dbReference>
<dbReference type="AlphaFoldDB" id="A0A2T5LZ72"/>
<dbReference type="GO" id="GO:0016020">
    <property type="term" value="C:membrane"/>
    <property type="evidence" value="ECO:0007669"/>
    <property type="project" value="TreeGrafter"/>
</dbReference>
<evidence type="ECO:0000313" key="2">
    <source>
        <dbReference type="EMBL" id="PTU21585.1"/>
    </source>
</evidence>
<dbReference type="InterPro" id="IPR027417">
    <property type="entry name" value="P-loop_NTPase"/>
</dbReference>
<organism evidence="2 3">
    <name type="scientific">Aspergillus ochraceoroseus IBT 24754</name>
    <dbReference type="NCBI Taxonomy" id="1392256"/>
    <lineage>
        <taxon>Eukaryota</taxon>
        <taxon>Fungi</taxon>
        <taxon>Dikarya</taxon>
        <taxon>Ascomycota</taxon>
        <taxon>Pezizomycotina</taxon>
        <taxon>Eurotiomycetes</taxon>
        <taxon>Eurotiomycetidae</taxon>
        <taxon>Eurotiales</taxon>
        <taxon>Aspergillaceae</taxon>
        <taxon>Aspergillus</taxon>
        <taxon>Aspergillus subgen. Nidulantes</taxon>
    </lineage>
</organism>
<dbReference type="InterPro" id="IPR045063">
    <property type="entry name" value="Dynamin_N"/>
</dbReference>
<proteinExistence type="predicted"/>
<dbReference type="PRINTS" id="PR00195">
    <property type="entry name" value="DYNAMIN"/>
</dbReference>
<dbReference type="PANTHER" id="PTHR11566:SF21">
    <property type="entry name" value="DYNAMIN RELATED PROTEIN 1, ISOFORM A"/>
    <property type="match status" value="1"/>
</dbReference>
<evidence type="ECO:0000313" key="3">
    <source>
        <dbReference type="Proteomes" id="UP000244073"/>
    </source>
</evidence>
<dbReference type="VEuPathDB" id="FungiDB:P175DRAFT_0531106"/>
<dbReference type="PANTHER" id="PTHR11566">
    <property type="entry name" value="DYNAMIN"/>
    <property type="match status" value="1"/>
</dbReference>
<dbReference type="GeneID" id="63816726"/>
<dbReference type="GO" id="GO:0008017">
    <property type="term" value="F:microtubule binding"/>
    <property type="evidence" value="ECO:0007669"/>
    <property type="project" value="TreeGrafter"/>
</dbReference>
<accession>A0A2T5LZ72</accession>
<evidence type="ECO:0000259" key="1">
    <source>
        <dbReference type="Pfam" id="PF00350"/>
    </source>
</evidence>
<dbReference type="Pfam" id="PF00350">
    <property type="entry name" value="Dynamin_N"/>
    <property type="match status" value="1"/>
</dbReference>
<dbReference type="SUPFAM" id="SSF52540">
    <property type="entry name" value="P-loop containing nucleoside triphosphate hydrolases"/>
    <property type="match status" value="1"/>
</dbReference>
<dbReference type="GO" id="GO:0006897">
    <property type="term" value="P:endocytosis"/>
    <property type="evidence" value="ECO:0007669"/>
    <property type="project" value="TreeGrafter"/>
</dbReference>
<dbReference type="OrthoDB" id="415706at2759"/>
<dbReference type="GO" id="GO:0016559">
    <property type="term" value="P:peroxisome fission"/>
    <property type="evidence" value="ECO:0007669"/>
    <property type="project" value="TreeGrafter"/>
</dbReference>
<dbReference type="Gene3D" id="3.40.50.300">
    <property type="entry name" value="P-loop containing nucleotide triphosphate hydrolases"/>
    <property type="match status" value="1"/>
</dbReference>
<feature type="domain" description="Dynamin N-terminal" evidence="1">
    <location>
        <begin position="5"/>
        <end position="88"/>
    </location>
</feature>
<dbReference type="GO" id="GO:0003924">
    <property type="term" value="F:GTPase activity"/>
    <property type="evidence" value="ECO:0007669"/>
    <property type="project" value="TreeGrafter"/>
</dbReference>
<comment type="caution">
    <text evidence="2">The sequence shown here is derived from an EMBL/GenBank/DDBJ whole genome shotgun (WGS) entry which is preliminary data.</text>
</comment>
<dbReference type="GO" id="GO:0000266">
    <property type="term" value="P:mitochondrial fission"/>
    <property type="evidence" value="ECO:0007669"/>
    <property type="project" value="TreeGrafter"/>
</dbReference>
<gene>
    <name evidence="2" type="ORF">P175DRAFT_0531106</name>
</gene>
<dbReference type="RefSeq" id="XP_040752977.1">
    <property type="nucleotide sequence ID" value="XM_040899844.1"/>
</dbReference>
<dbReference type="Proteomes" id="UP000244073">
    <property type="component" value="Unassembled WGS sequence"/>
</dbReference>